<evidence type="ECO:0000256" key="5">
    <source>
        <dbReference type="ARBA" id="ARBA00022801"/>
    </source>
</evidence>
<sequence length="328" mass="35112">MIPLMQSHASVRRVSSLVAAFAALVISCSLLGVPRAEAQSSIPVPDVPQSSLPEVSELAPGSAVPWRPPIPPSLTPRQSQEMSVQTAEGERSFILRVPDSYNEANPAPVLFAFGGSGDTAEKFLIYSQLHRTAGREALVIYPRSINGAWEPAPYSTLRPNADVDFVRAILDEVRKSYNIDSSRIYAAGMSNGGGMAATLACRAPELFAGVASVSGAYYHDVDEGCAGGATPSLIIHGTWDHLVHYDGGVLHGAPYFSVPELHGRQLKRNGCTGGSTQHPGIGTTRFIGEGCAAETELLRVIGGGHNWYYIPDAASEVWNFLSRQQRQL</sequence>
<gene>
    <name evidence="9" type="ORF">DF222_00995</name>
</gene>
<keyword evidence="10" id="KW-1185">Reference proteome</keyword>
<dbReference type="GO" id="GO:0005576">
    <property type="term" value="C:extracellular region"/>
    <property type="evidence" value="ECO:0007669"/>
    <property type="project" value="UniProtKB-SubCell"/>
</dbReference>
<evidence type="ECO:0000256" key="1">
    <source>
        <dbReference type="ARBA" id="ARBA00004613"/>
    </source>
</evidence>
<evidence type="ECO:0000313" key="9">
    <source>
        <dbReference type="EMBL" id="PWC02552.1"/>
    </source>
</evidence>
<feature type="region of interest" description="Disordered" evidence="8">
    <location>
        <begin position="59"/>
        <end position="79"/>
    </location>
</feature>
<dbReference type="GO" id="GO:0045493">
    <property type="term" value="P:xylan catabolic process"/>
    <property type="evidence" value="ECO:0007669"/>
    <property type="project" value="UniProtKB-KW"/>
</dbReference>
<dbReference type="PANTHER" id="PTHR38050:SF2">
    <property type="entry name" value="FERULOYL ESTERASE C-RELATED"/>
    <property type="match status" value="1"/>
</dbReference>
<dbReference type="Proteomes" id="UP000244989">
    <property type="component" value="Unassembled WGS sequence"/>
</dbReference>
<dbReference type="EMBL" id="QEEZ01000002">
    <property type="protein sequence ID" value="PWC02552.1"/>
    <property type="molecule type" value="Genomic_DNA"/>
</dbReference>
<evidence type="ECO:0000256" key="4">
    <source>
        <dbReference type="ARBA" id="ARBA00022729"/>
    </source>
</evidence>
<dbReference type="PANTHER" id="PTHR38050">
    <property type="match status" value="1"/>
</dbReference>
<dbReference type="AlphaFoldDB" id="A0A2U1T990"/>
<comment type="caution">
    <text evidence="9">The sequence shown here is derived from an EMBL/GenBank/DDBJ whole genome shotgun (WGS) entry which is preliminary data.</text>
</comment>
<keyword evidence="4" id="KW-0732">Signal</keyword>
<name>A0A2U1T990_9CORY</name>
<evidence type="ECO:0000256" key="8">
    <source>
        <dbReference type="SAM" id="MobiDB-lite"/>
    </source>
</evidence>
<keyword evidence="2" id="KW-0964">Secreted</keyword>
<dbReference type="KEGG" id="cyz:C3B44_06525"/>
<dbReference type="Pfam" id="PF00756">
    <property type="entry name" value="Esterase"/>
    <property type="match status" value="1"/>
</dbReference>
<keyword evidence="5" id="KW-0378">Hydrolase</keyword>
<dbReference type="SUPFAM" id="SSF53474">
    <property type="entry name" value="alpha/beta-Hydrolases"/>
    <property type="match status" value="1"/>
</dbReference>
<evidence type="ECO:0000313" key="10">
    <source>
        <dbReference type="Proteomes" id="UP000244989"/>
    </source>
</evidence>
<protein>
    <submittedName>
        <fullName evidence="9">Polyhydroxybutyrate depolymerase</fullName>
    </submittedName>
</protein>
<dbReference type="Gene3D" id="3.40.50.1820">
    <property type="entry name" value="alpha/beta hydrolase"/>
    <property type="match status" value="1"/>
</dbReference>
<accession>A0A2U1T990</accession>
<dbReference type="InterPro" id="IPR043595">
    <property type="entry name" value="FaeB/C/D"/>
</dbReference>
<comment type="subcellular location">
    <subcellularLocation>
        <location evidence="1">Secreted</location>
    </subcellularLocation>
</comment>
<organism evidence="9 10">
    <name type="scientific">Corynebacterium yudongzhengii</name>
    <dbReference type="NCBI Taxonomy" id="2080740"/>
    <lineage>
        <taxon>Bacteria</taxon>
        <taxon>Bacillati</taxon>
        <taxon>Actinomycetota</taxon>
        <taxon>Actinomycetes</taxon>
        <taxon>Mycobacteriales</taxon>
        <taxon>Corynebacteriaceae</taxon>
        <taxon>Corynebacterium</taxon>
    </lineage>
</organism>
<evidence type="ECO:0000256" key="3">
    <source>
        <dbReference type="ARBA" id="ARBA00022651"/>
    </source>
</evidence>
<dbReference type="InterPro" id="IPR029058">
    <property type="entry name" value="AB_hydrolase_fold"/>
</dbReference>
<keyword evidence="7" id="KW-0624">Polysaccharide degradation</keyword>
<proteinExistence type="predicted"/>
<keyword evidence="6" id="KW-0119">Carbohydrate metabolism</keyword>
<dbReference type="GO" id="GO:0030600">
    <property type="term" value="F:feruloyl esterase activity"/>
    <property type="evidence" value="ECO:0007669"/>
    <property type="project" value="InterPro"/>
</dbReference>
<reference evidence="10" key="1">
    <citation type="submission" date="2018-04" db="EMBL/GenBank/DDBJ databases">
        <authorList>
            <person name="Liu S."/>
            <person name="Wang Z."/>
            <person name="Li J."/>
        </authorList>
    </citation>
    <scope>NUCLEOTIDE SEQUENCE [LARGE SCALE GENOMIC DNA]</scope>
    <source>
        <strain evidence="10">2189</strain>
    </source>
</reference>
<evidence type="ECO:0000256" key="6">
    <source>
        <dbReference type="ARBA" id="ARBA00023277"/>
    </source>
</evidence>
<evidence type="ECO:0000256" key="7">
    <source>
        <dbReference type="ARBA" id="ARBA00023326"/>
    </source>
</evidence>
<keyword evidence="3" id="KW-0858">Xylan degradation</keyword>
<evidence type="ECO:0000256" key="2">
    <source>
        <dbReference type="ARBA" id="ARBA00022525"/>
    </source>
</evidence>
<dbReference type="InterPro" id="IPR000801">
    <property type="entry name" value="Esterase-like"/>
</dbReference>